<dbReference type="PATRIC" id="fig|137591.24.peg.1871"/>
<dbReference type="Proteomes" id="UP000032289">
    <property type="component" value="Unassembled WGS sequence"/>
</dbReference>
<evidence type="ECO:0000313" key="4">
    <source>
        <dbReference type="Proteomes" id="UP000032289"/>
    </source>
</evidence>
<organism evidence="3 4">
    <name type="scientific">Weissella cibaria</name>
    <dbReference type="NCBI Taxonomy" id="137591"/>
    <lineage>
        <taxon>Bacteria</taxon>
        <taxon>Bacillati</taxon>
        <taxon>Bacillota</taxon>
        <taxon>Bacilli</taxon>
        <taxon>Lactobacillales</taxon>
        <taxon>Lactobacillaceae</taxon>
        <taxon>Weissella</taxon>
    </lineage>
</organism>
<gene>
    <name evidence="3" type="ORF">ab3b_01928</name>
</gene>
<accession>A0A0D1JJZ1</accession>
<feature type="transmembrane region" description="Helical" evidence="2">
    <location>
        <begin position="238"/>
        <end position="257"/>
    </location>
</feature>
<reference evidence="3" key="1">
    <citation type="journal article" date="2015" name="Microbiology (Mosc.)">
        <title>Genomics of the Weissella cibaria species with an examination of its metabolic traits.</title>
        <authorList>
            <person name="Lynch K.M."/>
            <person name="Lucid A."/>
            <person name="Arendt E.K."/>
            <person name="Sleator R.D."/>
            <person name="Lucey B."/>
            <person name="Coffey A."/>
        </authorList>
    </citation>
    <scope>NUCLEOTIDE SEQUENCE [LARGE SCALE GENOMIC DNA]</scope>
    <source>
        <strain evidence="3">AB3b</strain>
    </source>
</reference>
<dbReference type="AlphaFoldDB" id="A0A0D1JJZ1"/>
<feature type="transmembrane region" description="Helical" evidence="2">
    <location>
        <begin position="215"/>
        <end position="232"/>
    </location>
</feature>
<sequence>MKRLFLNLTLTNPRLEKEIRETIIAQSNRSQRRERQDIYPLLEKSWLLAPIAVPQSQLRVLYSGYQVAIGQTANYPLSLLLEKAGQTYVQLYSSTAKYEASAQDLPTVWVRASVIFDALEQTPEVAGLLLNDGTDELMVSRDELQRQFPRHELARLRAPWYERQLATDFPKRLPVPGGNEAWQTRQKEIDQISNALEELRAKTEKKARRAAKGSSLHQLTVGLLVVALIVLMRLGRHALLPMGVLLFLALASAVYGYRHPRGRTLGRWLVYEKRGGLAKMLQMEDELYRLSAKVTTTKPVPDQSETRKSEMEPEQITPVPDQHPETVSDEEMTGFFTAYLAARRERKDVSQHYDDFLTVARYYRFSIPKQVDGKLAIYYYADQAYLPLYIAPTEAMAPFGTRQVTGQQALALVAQLDVVGVQIRANNQRIMLPTDILQKRWGEKHDKLLCKFASR</sequence>
<evidence type="ECO:0000313" key="3">
    <source>
        <dbReference type="EMBL" id="KIU21683.1"/>
    </source>
</evidence>
<protein>
    <submittedName>
        <fullName evidence="3">Uncharacterized protein</fullName>
    </submittedName>
</protein>
<dbReference type="EMBL" id="JWHT01000047">
    <property type="protein sequence ID" value="KIU21683.1"/>
    <property type="molecule type" value="Genomic_DNA"/>
</dbReference>
<evidence type="ECO:0000256" key="1">
    <source>
        <dbReference type="SAM" id="MobiDB-lite"/>
    </source>
</evidence>
<keyword evidence="2" id="KW-1133">Transmembrane helix</keyword>
<feature type="region of interest" description="Disordered" evidence="1">
    <location>
        <begin position="296"/>
        <end position="327"/>
    </location>
</feature>
<comment type="caution">
    <text evidence="3">The sequence shown here is derived from an EMBL/GenBank/DDBJ whole genome shotgun (WGS) entry which is preliminary data.</text>
</comment>
<keyword evidence="2" id="KW-0472">Membrane</keyword>
<evidence type="ECO:0000256" key="2">
    <source>
        <dbReference type="SAM" id="Phobius"/>
    </source>
</evidence>
<keyword evidence="2" id="KW-0812">Transmembrane</keyword>
<proteinExistence type="predicted"/>
<name>A0A0D1JJZ1_9LACO</name>